<feature type="transmembrane region" description="Helical" evidence="3">
    <location>
        <begin position="521"/>
        <end position="545"/>
    </location>
</feature>
<dbReference type="InterPro" id="IPR027417">
    <property type="entry name" value="P-loop_NTPase"/>
</dbReference>
<keyword evidence="6" id="KW-1185">Reference proteome</keyword>
<sequence>MTCHSTEHEIRTDGKKKVLLMGNPNVGKSVIFSSLTNKRVMTANYAGTTVTAMEGDLVLAKEPAVLIDVPGVYSLKAVSKAEEAAMQMLDQGADVIVCVLDATNLERNLQLAKALKKRNTPVVFLLNMVDVAEHKGIQIDTEKLEAFLQSPVIPAVAVKRKGFTRLVAEINKVLMGKPHAAIGEAVDTPSLDIIADDVLTYQDYQETVKDKLERWTIQPATGLPIAILMVLLALGFVVGMGKAVRAVFFLPLLNNYYVPFAEGIAARITTEGTMLYSVLAGEFGVLIKAVEWPIALILPYVFFFYITLSFMEDSGYLPRLGILIDGLLRRFGLHGHSIVPISMGYGCAVPAIIGTRAASSMKERLIISALVSLAVPCIAQTGAFIALLGDHSFLLLLSIFLVSFVVMFISGTVLNKMLKGTLDPVLIEVPNLLPPSPGALWGKVKMRTKHFMIEAEIPMVIGILFAALTIETGALNYVSFIVEPVVVSFLGLPPEASVALILGVVRRELAVLPLLGMDLTLAQMFVGSVVALLYIPCMSVFFVLVKEFRFKWAAAISTATILLAFFVGGLANYGIQLFQWVTVTLGGGA</sequence>
<dbReference type="OrthoDB" id="9809127at2"/>
<feature type="domain" description="FeoB-type G" evidence="4">
    <location>
        <begin position="15"/>
        <end position="176"/>
    </location>
</feature>
<feature type="transmembrane region" description="Helical" evidence="3">
    <location>
        <begin position="294"/>
        <end position="311"/>
    </location>
</feature>
<dbReference type="Pfam" id="PF07664">
    <property type="entry name" value="FeoB_C"/>
    <property type="match status" value="1"/>
</dbReference>
<keyword evidence="1" id="KW-0547">Nucleotide-binding</keyword>
<feature type="transmembrane region" description="Helical" evidence="3">
    <location>
        <begin position="331"/>
        <end position="353"/>
    </location>
</feature>
<dbReference type="Pfam" id="PF02421">
    <property type="entry name" value="FeoB_N"/>
    <property type="match status" value="1"/>
</dbReference>
<dbReference type="GO" id="GO:0015093">
    <property type="term" value="F:ferrous iron transmembrane transporter activity"/>
    <property type="evidence" value="ECO:0007669"/>
    <property type="project" value="InterPro"/>
</dbReference>
<dbReference type="InterPro" id="IPR011640">
    <property type="entry name" value="Fe2_transport_prot_B_C"/>
</dbReference>
<dbReference type="InterPro" id="IPR005225">
    <property type="entry name" value="Small_GTP-bd"/>
</dbReference>
<dbReference type="PANTHER" id="PTHR43185">
    <property type="entry name" value="FERROUS IRON TRANSPORT PROTEIN B"/>
    <property type="match status" value="1"/>
</dbReference>
<dbReference type="STRING" id="632773.BBEV_2639"/>
<evidence type="ECO:0000259" key="4">
    <source>
        <dbReference type="PROSITE" id="PS51711"/>
    </source>
</evidence>
<dbReference type="RefSeq" id="WP_069365900.1">
    <property type="nucleotide sequence ID" value="NZ_CP012502.1"/>
</dbReference>
<evidence type="ECO:0000313" key="6">
    <source>
        <dbReference type="Proteomes" id="UP000094463"/>
    </source>
</evidence>
<keyword evidence="3" id="KW-1133">Transmembrane helix</keyword>
<keyword evidence="2" id="KW-0342">GTP-binding</keyword>
<keyword evidence="3" id="KW-0472">Membrane</keyword>
<feature type="transmembrane region" description="Helical" evidence="3">
    <location>
        <begin position="365"/>
        <end position="387"/>
    </location>
</feature>
<reference evidence="5 6" key="1">
    <citation type="submission" date="2015-08" db="EMBL/GenBank/DDBJ databases">
        <title>The complete genome sequence of Bacillus beveridgei MLTeJB.</title>
        <authorList>
            <person name="Hanson T.E."/>
            <person name="Mesa C."/>
            <person name="Basesman S.M."/>
            <person name="Oremland R.S."/>
        </authorList>
    </citation>
    <scope>NUCLEOTIDE SEQUENCE [LARGE SCALE GENOMIC DNA]</scope>
    <source>
        <strain evidence="5 6">MLTeJB</strain>
    </source>
</reference>
<dbReference type="NCBIfam" id="TIGR00231">
    <property type="entry name" value="small_GTP"/>
    <property type="match status" value="1"/>
</dbReference>
<organism evidence="5 6">
    <name type="scientific">Salisediminibacterium beveridgei</name>
    <dbReference type="NCBI Taxonomy" id="632773"/>
    <lineage>
        <taxon>Bacteria</taxon>
        <taxon>Bacillati</taxon>
        <taxon>Bacillota</taxon>
        <taxon>Bacilli</taxon>
        <taxon>Bacillales</taxon>
        <taxon>Bacillaceae</taxon>
        <taxon>Salisediminibacterium</taxon>
    </lineage>
</organism>
<proteinExistence type="predicted"/>
<feature type="transmembrane region" description="Helical" evidence="3">
    <location>
        <begin position="552"/>
        <end position="575"/>
    </location>
</feature>
<keyword evidence="3" id="KW-0812">Transmembrane</keyword>
<dbReference type="Proteomes" id="UP000094463">
    <property type="component" value="Chromosome"/>
</dbReference>
<name>A0A1D7QY95_9BACI</name>
<feature type="transmembrane region" description="Helical" evidence="3">
    <location>
        <begin position="221"/>
        <end position="244"/>
    </location>
</feature>
<dbReference type="PATRIC" id="fig|632773.3.peg.2777"/>
<dbReference type="GO" id="GO:0005525">
    <property type="term" value="F:GTP binding"/>
    <property type="evidence" value="ECO:0007669"/>
    <property type="project" value="UniProtKB-KW"/>
</dbReference>
<dbReference type="InterPro" id="IPR050860">
    <property type="entry name" value="FeoB_GTPase"/>
</dbReference>
<dbReference type="SUPFAM" id="SSF52540">
    <property type="entry name" value="P-loop containing nucleoside triphosphate hydrolases"/>
    <property type="match status" value="1"/>
</dbReference>
<dbReference type="GO" id="GO:0005886">
    <property type="term" value="C:plasma membrane"/>
    <property type="evidence" value="ECO:0007669"/>
    <property type="project" value="TreeGrafter"/>
</dbReference>
<dbReference type="AlphaFoldDB" id="A0A1D7QY95"/>
<protein>
    <submittedName>
        <fullName evidence="5">Ferrous iron transport protein B</fullName>
    </submittedName>
</protein>
<dbReference type="InterPro" id="IPR030389">
    <property type="entry name" value="G_FEOB_dom"/>
</dbReference>
<evidence type="ECO:0000256" key="1">
    <source>
        <dbReference type="ARBA" id="ARBA00022741"/>
    </source>
</evidence>
<feature type="transmembrane region" description="Helical" evidence="3">
    <location>
        <begin position="393"/>
        <end position="414"/>
    </location>
</feature>
<dbReference type="PANTHER" id="PTHR43185:SF1">
    <property type="entry name" value="FE(2+) TRANSPORTER FEOB"/>
    <property type="match status" value="1"/>
</dbReference>
<dbReference type="PRINTS" id="PR00326">
    <property type="entry name" value="GTP1OBG"/>
</dbReference>
<dbReference type="Pfam" id="PF07670">
    <property type="entry name" value="Gate"/>
    <property type="match status" value="2"/>
</dbReference>
<evidence type="ECO:0000256" key="3">
    <source>
        <dbReference type="SAM" id="Phobius"/>
    </source>
</evidence>
<dbReference type="KEGG" id="bbev:BBEV_2639"/>
<dbReference type="Gene3D" id="3.40.50.300">
    <property type="entry name" value="P-loop containing nucleotide triphosphate hydrolases"/>
    <property type="match status" value="1"/>
</dbReference>
<dbReference type="InterPro" id="IPR011642">
    <property type="entry name" value="Gate_dom"/>
</dbReference>
<dbReference type="InterPro" id="IPR006073">
    <property type="entry name" value="GTP-bd"/>
</dbReference>
<dbReference type="PROSITE" id="PS51711">
    <property type="entry name" value="G_FEOB"/>
    <property type="match status" value="1"/>
</dbReference>
<evidence type="ECO:0000256" key="2">
    <source>
        <dbReference type="ARBA" id="ARBA00023134"/>
    </source>
</evidence>
<evidence type="ECO:0000313" key="5">
    <source>
        <dbReference type="EMBL" id="AOM83977.1"/>
    </source>
</evidence>
<gene>
    <name evidence="5" type="primary">feoB</name>
    <name evidence="5" type="ORF">BBEV_2639</name>
</gene>
<dbReference type="EMBL" id="CP012502">
    <property type="protein sequence ID" value="AOM83977.1"/>
    <property type="molecule type" value="Genomic_DNA"/>
</dbReference>
<accession>A0A1D7QY95</accession>